<keyword evidence="4" id="KW-0560">Oxidoreductase</keyword>
<sequence length="317" mass="34752">MRGFPAEACLRQYHKMASFPKVDSSYNDAIASASRDIKALIDKEHCVPMFIRLAFNDAMTYDASTNTSGCNGSIRNKKELAHPGNKGLDIAVDLLKPIKAKYASVTWADLIQLAGMKSIEAAGGPHIPFTPGRKDSWSFPPPGRLPDPLGAEEPAAHLKLVAERLGLPLRQFVALMGAHPVARWWRDVQPPYMEQFYSNPPHRFDNSYFRDMTSGKLPKDGYLLGDMELRGIIEAFAEDNAIFQADYAVAHEALSLLGTKIAPAREAAATAQAEAAGQRLELSYGAQAAVGAAAVILGVAVIGGWYWRRRRRLQQFA</sequence>
<dbReference type="Proteomes" id="UP001497392">
    <property type="component" value="Unassembled WGS sequence"/>
</dbReference>
<dbReference type="InterPro" id="IPR002207">
    <property type="entry name" value="Peroxidase_I"/>
</dbReference>
<dbReference type="EMBL" id="CAXHTA020000015">
    <property type="protein sequence ID" value="CAL5225934.1"/>
    <property type="molecule type" value="Genomic_DNA"/>
</dbReference>
<keyword evidence="1" id="KW-0575">Peroxidase</keyword>
<evidence type="ECO:0000256" key="2">
    <source>
        <dbReference type="ARBA" id="ARBA00022617"/>
    </source>
</evidence>
<dbReference type="PROSITE" id="PS50873">
    <property type="entry name" value="PEROXIDASE_4"/>
    <property type="match status" value="1"/>
</dbReference>
<name>A0ABP1G124_9CHLO</name>
<organism evidence="9 10">
    <name type="scientific">Coccomyxa viridis</name>
    <dbReference type="NCBI Taxonomy" id="1274662"/>
    <lineage>
        <taxon>Eukaryota</taxon>
        <taxon>Viridiplantae</taxon>
        <taxon>Chlorophyta</taxon>
        <taxon>core chlorophytes</taxon>
        <taxon>Trebouxiophyceae</taxon>
        <taxon>Trebouxiophyceae incertae sedis</taxon>
        <taxon>Coccomyxaceae</taxon>
        <taxon>Coccomyxa</taxon>
    </lineage>
</organism>
<dbReference type="PANTHER" id="PTHR31356">
    <property type="entry name" value="THYLAKOID LUMENAL 29 KDA PROTEIN, CHLOROPLASTIC-RELATED"/>
    <property type="match status" value="1"/>
</dbReference>
<dbReference type="InterPro" id="IPR002016">
    <property type="entry name" value="Haem_peroxidase"/>
</dbReference>
<keyword evidence="2" id="KW-0349">Heme</keyword>
<dbReference type="PANTHER" id="PTHR31356:SF36">
    <property type="entry name" value="L-ASCORBATE PEROXIDASE 3"/>
    <property type="match status" value="1"/>
</dbReference>
<keyword evidence="7" id="KW-0472">Membrane</keyword>
<comment type="similarity">
    <text evidence="6">Belongs to the peroxidase family.</text>
</comment>
<evidence type="ECO:0000256" key="6">
    <source>
        <dbReference type="RuleBase" id="RU004241"/>
    </source>
</evidence>
<keyword evidence="5" id="KW-0408">Iron</keyword>
<reference evidence="9 10" key="1">
    <citation type="submission" date="2024-06" db="EMBL/GenBank/DDBJ databases">
        <authorList>
            <person name="Kraege A."/>
            <person name="Thomma B."/>
        </authorList>
    </citation>
    <scope>NUCLEOTIDE SEQUENCE [LARGE SCALE GENOMIC DNA]</scope>
</reference>
<accession>A0ABP1G124</accession>
<dbReference type="Gene3D" id="1.10.420.10">
    <property type="entry name" value="Peroxidase, domain 2"/>
    <property type="match status" value="1"/>
</dbReference>
<dbReference type="PRINTS" id="PR00459">
    <property type="entry name" value="ASPEROXIDASE"/>
</dbReference>
<comment type="caution">
    <text evidence="9">The sequence shown here is derived from an EMBL/GenBank/DDBJ whole genome shotgun (WGS) entry which is preliminary data.</text>
</comment>
<evidence type="ECO:0000256" key="3">
    <source>
        <dbReference type="ARBA" id="ARBA00022723"/>
    </source>
</evidence>
<dbReference type="SUPFAM" id="SSF48113">
    <property type="entry name" value="Heme-dependent peroxidases"/>
    <property type="match status" value="1"/>
</dbReference>
<dbReference type="PRINTS" id="PR00458">
    <property type="entry name" value="PEROXIDASE"/>
</dbReference>
<evidence type="ECO:0000256" key="5">
    <source>
        <dbReference type="ARBA" id="ARBA00023004"/>
    </source>
</evidence>
<evidence type="ECO:0000256" key="1">
    <source>
        <dbReference type="ARBA" id="ARBA00022559"/>
    </source>
</evidence>
<dbReference type="Gene3D" id="1.10.520.10">
    <property type="match status" value="1"/>
</dbReference>
<protein>
    <submittedName>
        <fullName evidence="9">G8729 protein</fullName>
    </submittedName>
</protein>
<dbReference type="Pfam" id="PF00141">
    <property type="entry name" value="peroxidase"/>
    <property type="match status" value="1"/>
</dbReference>
<evidence type="ECO:0000256" key="7">
    <source>
        <dbReference type="SAM" id="Phobius"/>
    </source>
</evidence>
<evidence type="ECO:0000313" key="9">
    <source>
        <dbReference type="EMBL" id="CAL5225934.1"/>
    </source>
</evidence>
<evidence type="ECO:0000256" key="4">
    <source>
        <dbReference type="ARBA" id="ARBA00023002"/>
    </source>
</evidence>
<proteinExistence type="inferred from homology"/>
<feature type="transmembrane region" description="Helical" evidence="7">
    <location>
        <begin position="288"/>
        <end position="307"/>
    </location>
</feature>
<keyword evidence="7" id="KW-0812">Transmembrane</keyword>
<dbReference type="InterPro" id="IPR010255">
    <property type="entry name" value="Haem_peroxidase_sf"/>
</dbReference>
<keyword evidence="10" id="KW-1185">Reference proteome</keyword>
<keyword evidence="3" id="KW-0479">Metal-binding</keyword>
<evidence type="ECO:0000259" key="8">
    <source>
        <dbReference type="PROSITE" id="PS50873"/>
    </source>
</evidence>
<keyword evidence="7" id="KW-1133">Transmembrane helix</keyword>
<evidence type="ECO:0000313" key="10">
    <source>
        <dbReference type="Proteomes" id="UP001497392"/>
    </source>
</evidence>
<gene>
    <name evidence="9" type="primary">g8729</name>
    <name evidence="9" type="ORF">VP750_LOCUS7840</name>
</gene>
<dbReference type="InterPro" id="IPR044831">
    <property type="entry name" value="Ccp1-like"/>
</dbReference>
<feature type="domain" description="Plant heme peroxidase family profile" evidence="8">
    <location>
        <begin position="68"/>
        <end position="272"/>
    </location>
</feature>